<proteinExistence type="inferred from homology"/>
<gene>
    <name evidence="4" type="ORF">CFK38_11210</name>
</gene>
<evidence type="ECO:0000256" key="3">
    <source>
        <dbReference type="SAM" id="MobiDB-lite"/>
    </source>
</evidence>
<dbReference type="Pfam" id="PF05949">
    <property type="entry name" value="DUF881"/>
    <property type="match status" value="1"/>
</dbReference>
<dbReference type="AlphaFoldDB" id="A0A291GPX8"/>
<evidence type="ECO:0000256" key="2">
    <source>
        <dbReference type="SAM" id="Coils"/>
    </source>
</evidence>
<dbReference type="Gene3D" id="3.30.70.1880">
    <property type="entry name" value="Protein of unknown function DUF881"/>
    <property type="match status" value="1"/>
</dbReference>
<evidence type="ECO:0000313" key="4">
    <source>
        <dbReference type="EMBL" id="ATG52024.1"/>
    </source>
</evidence>
<dbReference type="KEGG" id="brz:CFK38_11210"/>
<evidence type="ECO:0000313" key="5">
    <source>
        <dbReference type="Proteomes" id="UP000218165"/>
    </source>
</evidence>
<sequence>MRDPEHETPHGETPYSPTSLLRALTANPYSVAPLRPQEHPAAEAAPPDNRYTRTITLLLALVLGFAVAVSVLDLRHEAAAEDSPRALLEAEVRQTRTEAEVLEDRRAELEEEIAGAQAAVLEVGDTGAAERLGAFEAAGTGVSLAGPGIVLEIDDSAPLPASPGVSTGTVNRVTDGDLQLSVNGLWAAGAEAIAVNGQRIGPTTAIRTAGSAVLVDFHPLSPPYRITALGDPQQLRTGFEDSAAGEHLKEISSRYGIRRSWEEAEDLAVPARSIGTLREAAVIDEGGEAASETVPTAPQPAPSTAATRGSEEDSP</sequence>
<comment type="similarity">
    <text evidence="1">Belongs to the UPF0749 family.</text>
</comment>
<dbReference type="RefSeq" id="WP_096803142.1">
    <property type="nucleotide sequence ID" value="NZ_CP023563.1"/>
</dbReference>
<organism evidence="4 5">
    <name type="scientific">Brachybacterium vulturis</name>
    <dbReference type="NCBI Taxonomy" id="2017484"/>
    <lineage>
        <taxon>Bacteria</taxon>
        <taxon>Bacillati</taxon>
        <taxon>Actinomycetota</taxon>
        <taxon>Actinomycetes</taxon>
        <taxon>Micrococcales</taxon>
        <taxon>Dermabacteraceae</taxon>
        <taxon>Brachybacterium</taxon>
    </lineage>
</organism>
<dbReference type="GO" id="GO:0005886">
    <property type="term" value="C:plasma membrane"/>
    <property type="evidence" value="ECO:0007669"/>
    <property type="project" value="TreeGrafter"/>
</dbReference>
<dbReference type="InterPro" id="IPR010273">
    <property type="entry name" value="DUF881"/>
</dbReference>
<dbReference type="OrthoDB" id="3218134at2"/>
<feature type="coiled-coil region" evidence="2">
    <location>
        <begin position="85"/>
        <end position="119"/>
    </location>
</feature>
<keyword evidence="5" id="KW-1185">Reference proteome</keyword>
<accession>A0A291GPX8</accession>
<dbReference type="EMBL" id="CP023563">
    <property type="protein sequence ID" value="ATG52024.1"/>
    <property type="molecule type" value="Genomic_DNA"/>
</dbReference>
<protein>
    <recommendedName>
        <fullName evidence="6">DUF881 domain-containing protein</fullName>
    </recommendedName>
</protein>
<dbReference type="PANTHER" id="PTHR37313:SF1">
    <property type="entry name" value="UPF0749 PROTEIN RV1823"/>
    <property type="match status" value="1"/>
</dbReference>
<name>A0A291GPX8_9MICO</name>
<evidence type="ECO:0008006" key="6">
    <source>
        <dbReference type="Google" id="ProtNLM"/>
    </source>
</evidence>
<evidence type="ECO:0000256" key="1">
    <source>
        <dbReference type="ARBA" id="ARBA00009108"/>
    </source>
</evidence>
<dbReference type="Proteomes" id="UP000218165">
    <property type="component" value="Chromosome"/>
</dbReference>
<feature type="region of interest" description="Disordered" evidence="3">
    <location>
        <begin position="282"/>
        <end position="315"/>
    </location>
</feature>
<reference evidence="5" key="1">
    <citation type="submission" date="2017-09" db="EMBL/GenBank/DDBJ databases">
        <title>Brachybacterium sp. VM2412.</title>
        <authorList>
            <person name="Tak E.J."/>
            <person name="Bae J.-W."/>
        </authorList>
    </citation>
    <scope>NUCLEOTIDE SEQUENCE [LARGE SCALE GENOMIC DNA]</scope>
    <source>
        <strain evidence="5">VM2412</strain>
    </source>
</reference>
<keyword evidence="2" id="KW-0175">Coiled coil</keyword>
<dbReference type="PANTHER" id="PTHR37313">
    <property type="entry name" value="UPF0749 PROTEIN RV1825"/>
    <property type="match status" value="1"/>
</dbReference>